<feature type="region of interest" description="Disordered" evidence="1">
    <location>
        <begin position="33"/>
        <end position="55"/>
    </location>
</feature>
<keyword evidence="3" id="KW-1185">Reference proteome</keyword>
<feature type="compositionally biased region" description="Basic and acidic residues" evidence="1">
    <location>
        <begin position="38"/>
        <end position="51"/>
    </location>
</feature>
<gene>
    <name evidence="2" type="ORF">PSFLO_07369</name>
</gene>
<evidence type="ECO:0000313" key="2">
    <source>
        <dbReference type="EMBL" id="SPO41887.1"/>
    </source>
</evidence>
<proteinExistence type="predicted"/>
<sequence length="152" mass="16323">MPSAFIIAVVVDVDVDVESPVVKGWTTDDEQGTLAWTPDRRTDPARRDGHGRGGVFFPRARPGSIGSSCLPVVACLLSHRPSASLLQVGDGTSREPASFVFQVFFQNGRTDVRAWHRGQAPSKLAGRQEAGALLHVTDHEAGYRCEAPGQAC</sequence>
<reference evidence="2 3" key="1">
    <citation type="submission" date="2018-03" db="EMBL/GenBank/DDBJ databases">
        <authorList>
            <person name="Guldener U."/>
        </authorList>
    </citation>
    <scope>NUCLEOTIDE SEQUENCE [LARGE SCALE GENOMIC DNA]</scope>
    <source>
        <strain evidence="2 3">DAOM196992</strain>
    </source>
</reference>
<evidence type="ECO:0000313" key="3">
    <source>
        <dbReference type="Proteomes" id="UP000323386"/>
    </source>
</evidence>
<organism evidence="2 3">
    <name type="scientific">Pseudozyma flocculosa</name>
    <dbReference type="NCBI Taxonomy" id="84751"/>
    <lineage>
        <taxon>Eukaryota</taxon>
        <taxon>Fungi</taxon>
        <taxon>Dikarya</taxon>
        <taxon>Basidiomycota</taxon>
        <taxon>Ustilaginomycotina</taxon>
        <taxon>Ustilaginomycetes</taxon>
        <taxon>Ustilaginales</taxon>
        <taxon>Ustilaginaceae</taxon>
        <taxon>Pseudozyma</taxon>
    </lineage>
</organism>
<name>A0A5C3FE20_9BASI</name>
<dbReference type="AlphaFoldDB" id="A0A5C3FE20"/>
<dbReference type="Proteomes" id="UP000323386">
    <property type="component" value="Unassembled WGS sequence"/>
</dbReference>
<accession>A0A5C3FE20</accession>
<protein>
    <submittedName>
        <fullName evidence="2">Uncharacterized protein</fullName>
    </submittedName>
</protein>
<evidence type="ECO:0000256" key="1">
    <source>
        <dbReference type="SAM" id="MobiDB-lite"/>
    </source>
</evidence>
<dbReference type="EMBL" id="OOIP01000033">
    <property type="protein sequence ID" value="SPO41887.1"/>
    <property type="molecule type" value="Genomic_DNA"/>
</dbReference>